<dbReference type="SUPFAM" id="SSF57997">
    <property type="entry name" value="Tropomyosin"/>
    <property type="match status" value="1"/>
</dbReference>
<evidence type="ECO:0000313" key="4">
    <source>
        <dbReference type="Proteomes" id="UP001159427"/>
    </source>
</evidence>
<proteinExistence type="predicted"/>
<comment type="caution">
    <text evidence="3">The sequence shown here is derived from an EMBL/GenBank/DDBJ whole genome shotgun (WGS) entry which is preliminary data.</text>
</comment>
<sequence length="1228" mass="142385">MLDRVKKERDEIKNDLSESITDVSVYVLFFPQSSRGLFLKKRYLFRTSSIDKWYSFHAPILNLCNRLTAKRLCWTNVTGLLLSVLWKEHSSLSEELQHLRDSLLRDTNRGMDQQRVIEKMKAERRETICVQAHQRQELERDLCEAEKKVSELESQCTLLKSEKDVLEHRLEVASKKVEEIKQEMRDMENLYSSHNTRAVTQLDENKAMQKLKQMEFSVDLTKQKCEKAEARVKELETENRQLRGADVRNGALSEERDNLKQQVQQTKQALDEKTKKLNELSIEITQLRAHIDKLSEENKKNRSLLEKKESKIDHLEQKLWDAEEELKQEKGRFQENQSKGQAIEELNSTIRVKHEELEHMTFLVDEKDIEIAEVRSSLQEHEVNQQQMAEKLQLKEERVDELENELEHASKNMLEARTGQQEAEAKIEELKAIIKQQESEIISMNETIESGKAQSEVQGKELSSKTLQLQNELQDMEHKLLEVESELEFTKDSCDKATADRKELVEILGAYGKILNESTVADDNEAHLKFWRAQLETNLEKISSLLKTANEVKDVRNKLKEALDSRQSLDEKLEEIKTSFQEQKSALEEEIDELRESVLNEKKLVFELEDKVNFAENGKNAMEAELRRVLEEKETSELKDEGSVNTVASEVTGELRHDLETQKEVNAQLEEEARSLKEEITNWKNLSETNSMALEEVKRAMEEEMAGMTKRFEAEKQQLVDQLCEISSLKVKESEDMYSEKEEKIEELENQLATVTKTAADYKNALDHYQLKLAQVEYERDTTMERLEKQNSMNLVDNSEIETLRKECEVAKKKCKEAQDKYFSESDRLKAIIDEQEDEITELKAEVTKMAEASQNSTSLTHNSELESLRRECEVAKKKCKDAQEKYFSESDRLKAIIDEMQDEQEEFMRQIEELKEGTAKKEAELVEIKKAQTANTQNSRECEAEKEKAREVEKKYSCELDKLKAVIHEQREIIEKGPKEMEEEVEATRIDLAKRNMQIQSLQYDLYKLQEKYDNDVHALKKEVEWGREKVGSLKLEIRRLKEHEPEDTISLIRGQHVPAKNKENSDVGVVSNVAIYSLKAKVGKLEAETQRLNEKVQHLEKEKATLSLMNTESSNKVAQLTSENKALKTQKKKLMEEAQKLKTNESGTKLKGDSGRRLPEVSTETLERESRNASLLGLSAIENVNIGAAEHKRSKPASKKENFQNWLSEDSSNNIFKDEPNQCANQ</sequence>
<feature type="region of interest" description="Disordered" evidence="2">
    <location>
        <begin position="1191"/>
        <end position="1228"/>
    </location>
</feature>
<feature type="region of interest" description="Disordered" evidence="2">
    <location>
        <begin position="1141"/>
        <end position="1175"/>
    </location>
</feature>
<dbReference type="EMBL" id="CALNXI010000502">
    <property type="protein sequence ID" value="CAH3028290.1"/>
    <property type="molecule type" value="Genomic_DNA"/>
</dbReference>
<feature type="coiled-coil region" evidence="1">
    <location>
        <begin position="135"/>
        <end position="332"/>
    </location>
</feature>
<organism evidence="3 4">
    <name type="scientific">Porites evermanni</name>
    <dbReference type="NCBI Taxonomy" id="104178"/>
    <lineage>
        <taxon>Eukaryota</taxon>
        <taxon>Metazoa</taxon>
        <taxon>Cnidaria</taxon>
        <taxon>Anthozoa</taxon>
        <taxon>Hexacorallia</taxon>
        <taxon>Scleractinia</taxon>
        <taxon>Fungiina</taxon>
        <taxon>Poritidae</taxon>
        <taxon>Porites</taxon>
    </lineage>
</organism>
<evidence type="ECO:0000313" key="3">
    <source>
        <dbReference type="EMBL" id="CAH3028290.1"/>
    </source>
</evidence>
<feature type="coiled-coil region" evidence="1">
    <location>
        <begin position="532"/>
        <end position="956"/>
    </location>
</feature>
<gene>
    <name evidence="3" type="ORF">PEVE_00033725</name>
</gene>
<feature type="compositionally biased region" description="Polar residues" evidence="2">
    <location>
        <begin position="1205"/>
        <end position="1217"/>
    </location>
</feature>
<accession>A0ABN8MHN7</accession>
<keyword evidence="1" id="KW-0175">Coiled coil</keyword>
<reference evidence="3 4" key="1">
    <citation type="submission" date="2022-05" db="EMBL/GenBank/DDBJ databases">
        <authorList>
            <consortium name="Genoscope - CEA"/>
            <person name="William W."/>
        </authorList>
    </citation>
    <scope>NUCLEOTIDE SEQUENCE [LARGE SCALE GENOMIC DNA]</scope>
</reference>
<protein>
    <submittedName>
        <fullName evidence="3">Uncharacterized protein</fullName>
    </submittedName>
</protein>
<evidence type="ECO:0000256" key="2">
    <source>
        <dbReference type="SAM" id="MobiDB-lite"/>
    </source>
</evidence>
<dbReference type="Proteomes" id="UP001159427">
    <property type="component" value="Unassembled WGS sequence"/>
</dbReference>
<name>A0ABN8MHN7_9CNID</name>
<keyword evidence="4" id="KW-1185">Reference proteome</keyword>
<evidence type="ECO:0000256" key="1">
    <source>
        <dbReference type="SAM" id="Coils"/>
    </source>
</evidence>
<feature type="coiled-coil region" evidence="1">
    <location>
        <begin position="378"/>
        <end position="493"/>
    </location>
</feature>
<feature type="compositionally biased region" description="Basic and acidic residues" evidence="2">
    <location>
        <begin position="1141"/>
        <end position="1173"/>
    </location>
</feature>